<evidence type="ECO:0000256" key="2">
    <source>
        <dbReference type="ARBA" id="ARBA00006434"/>
    </source>
</evidence>
<keyword evidence="10 12" id="KW-0472">Membrane</keyword>
<feature type="transmembrane region" description="Helical" evidence="12">
    <location>
        <begin position="308"/>
        <end position="337"/>
    </location>
</feature>
<dbReference type="Gene3D" id="1.20.1730.10">
    <property type="entry name" value="Sodium/glucose cotransporter"/>
    <property type="match status" value="1"/>
</dbReference>
<keyword evidence="11" id="KW-0739">Sodium transport</keyword>
<dbReference type="InterPro" id="IPR050277">
    <property type="entry name" value="Sodium:Solute_Symporter"/>
</dbReference>
<evidence type="ECO:0000256" key="4">
    <source>
        <dbReference type="ARBA" id="ARBA00022475"/>
    </source>
</evidence>
<dbReference type="GO" id="GO:0005886">
    <property type="term" value="C:plasma membrane"/>
    <property type="evidence" value="ECO:0007669"/>
    <property type="project" value="UniProtKB-SubCell"/>
</dbReference>
<comment type="similarity">
    <text evidence="2">Belongs to the sodium:solute symporter (SSF) (TC 2.A.21) family.</text>
</comment>
<dbReference type="EMBL" id="VSSQ01010323">
    <property type="protein sequence ID" value="MPM44020.1"/>
    <property type="molecule type" value="Genomic_DNA"/>
</dbReference>
<dbReference type="InterPro" id="IPR038377">
    <property type="entry name" value="Na/Glc_symporter_sf"/>
</dbReference>
<dbReference type="PANTHER" id="PTHR48086:SF3">
    <property type="entry name" value="SODIUM_PROLINE SYMPORTER"/>
    <property type="match status" value="1"/>
</dbReference>
<proteinExistence type="inferred from homology"/>
<keyword evidence="6" id="KW-0769">Symport</keyword>
<evidence type="ECO:0000256" key="7">
    <source>
        <dbReference type="ARBA" id="ARBA00022989"/>
    </source>
</evidence>
<gene>
    <name evidence="13" type="primary">opuE_8</name>
    <name evidence="13" type="ORF">SDC9_90698</name>
</gene>
<dbReference type="InterPro" id="IPR001734">
    <property type="entry name" value="Na/solute_symporter"/>
</dbReference>
<dbReference type="AlphaFoldDB" id="A0A644ZSR8"/>
<feature type="transmembrane region" description="Helical" evidence="12">
    <location>
        <begin position="73"/>
        <end position="92"/>
    </location>
</feature>
<keyword evidence="8" id="KW-0915">Sodium</keyword>
<feature type="transmembrane region" description="Helical" evidence="12">
    <location>
        <begin position="226"/>
        <end position="247"/>
    </location>
</feature>
<dbReference type="GO" id="GO:0015293">
    <property type="term" value="F:symporter activity"/>
    <property type="evidence" value="ECO:0007669"/>
    <property type="project" value="UniProtKB-KW"/>
</dbReference>
<feature type="transmembrane region" description="Helical" evidence="12">
    <location>
        <begin position="358"/>
        <end position="382"/>
    </location>
</feature>
<feature type="transmembrane region" description="Helical" evidence="12">
    <location>
        <begin position="413"/>
        <end position="431"/>
    </location>
</feature>
<feature type="transmembrane region" description="Helical" evidence="12">
    <location>
        <begin position="6"/>
        <end position="22"/>
    </location>
</feature>
<evidence type="ECO:0000256" key="9">
    <source>
        <dbReference type="ARBA" id="ARBA00023065"/>
    </source>
</evidence>
<organism evidence="13">
    <name type="scientific">bioreactor metagenome</name>
    <dbReference type="NCBI Taxonomy" id="1076179"/>
    <lineage>
        <taxon>unclassified sequences</taxon>
        <taxon>metagenomes</taxon>
        <taxon>ecological metagenomes</taxon>
    </lineage>
</organism>
<dbReference type="GO" id="GO:0006814">
    <property type="term" value="P:sodium ion transport"/>
    <property type="evidence" value="ECO:0007669"/>
    <property type="project" value="UniProtKB-KW"/>
</dbReference>
<feature type="transmembrane region" description="Helical" evidence="12">
    <location>
        <begin position="181"/>
        <end position="206"/>
    </location>
</feature>
<feature type="transmembrane region" description="Helical" evidence="12">
    <location>
        <begin position="147"/>
        <end position="174"/>
    </location>
</feature>
<evidence type="ECO:0000256" key="10">
    <source>
        <dbReference type="ARBA" id="ARBA00023136"/>
    </source>
</evidence>
<evidence type="ECO:0000256" key="12">
    <source>
        <dbReference type="SAM" id="Phobius"/>
    </source>
</evidence>
<accession>A0A644ZSR8</accession>
<keyword evidence="3" id="KW-0813">Transport</keyword>
<reference evidence="13" key="1">
    <citation type="submission" date="2019-08" db="EMBL/GenBank/DDBJ databases">
        <authorList>
            <person name="Kucharzyk K."/>
            <person name="Murdoch R.W."/>
            <person name="Higgins S."/>
            <person name="Loffler F."/>
        </authorList>
    </citation>
    <scope>NUCLEOTIDE SEQUENCE</scope>
</reference>
<dbReference type="Pfam" id="PF00474">
    <property type="entry name" value="SSF"/>
    <property type="match status" value="1"/>
</dbReference>
<dbReference type="PANTHER" id="PTHR48086">
    <property type="entry name" value="SODIUM/PROLINE SYMPORTER-RELATED"/>
    <property type="match status" value="1"/>
</dbReference>
<keyword evidence="5 12" id="KW-0812">Transmembrane</keyword>
<evidence type="ECO:0000256" key="1">
    <source>
        <dbReference type="ARBA" id="ARBA00004651"/>
    </source>
</evidence>
<evidence type="ECO:0000256" key="6">
    <source>
        <dbReference type="ARBA" id="ARBA00022847"/>
    </source>
</evidence>
<keyword evidence="9" id="KW-0406">Ion transport</keyword>
<dbReference type="PROSITE" id="PS50283">
    <property type="entry name" value="NA_SOLUT_SYMP_3"/>
    <property type="match status" value="1"/>
</dbReference>
<keyword evidence="7 12" id="KW-1133">Transmembrane helix</keyword>
<feature type="transmembrane region" description="Helical" evidence="12">
    <location>
        <begin position="388"/>
        <end position="406"/>
    </location>
</feature>
<evidence type="ECO:0000256" key="8">
    <source>
        <dbReference type="ARBA" id="ARBA00023053"/>
    </source>
</evidence>
<feature type="transmembrane region" description="Helical" evidence="12">
    <location>
        <begin position="268"/>
        <end position="288"/>
    </location>
</feature>
<feature type="transmembrane region" description="Helical" evidence="12">
    <location>
        <begin position="113"/>
        <end position="135"/>
    </location>
</feature>
<protein>
    <submittedName>
        <fullName evidence="13">Osmoregulated proline transporter OpuE</fullName>
    </submittedName>
</protein>
<evidence type="ECO:0000256" key="11">
    <source>
        <dbReference type="ARBA" id="ARBA00023201"/>
    </source>
</evidence>
<keyword evidence="4" id="KW-1003">Cell membrane</keyword>
<feature type="transmembrane region" description="Helical" evidence="12">
    <location>
        <begin position="437"/>
        <end position="457"/>
    </location>
</feature>
<feature type="transmembrane region" description="Helical" evidence="12">
    <location>
        <begin position="34"/>
        <end position="61"/>
    </location>
</feature>
<dbReference type="CDD" id="cd10322">
    <property type="entry name" value="SLC5sbd"/>
    <property type="match status" value="1"/>
</dbReference>
<evidence type="ECO:0000313" key="13">
    <source>
        <dbReference type="EMBL" id="MPM44020.1"/>
    </source>
</evidence>
<sequence>MFAYAAIIGSFLLLMIVLGLYVSRRVDSADDWAVAGRSLGVVVSTGTYFATIVSSVSVIGYTGYYYELGWGGFFNWTGAVISSSLLALWFAGRIRRYGKVTLADYFEERFGRTNGLICAVIVMGSAFVLLCAQLVGMGAMLNTLFGFNPVISVLVLSVVFIIFTVVGGMIAVAYTDTLASFIIIIGLYIMMFIMLGKVGGFGALHATLAETNPKFLDPFSGGDMKWPLIISWGIVNGVGNIGAAQYVTRFYSSKDENTARTCQGITPVIMLLAFIPLMLIALSASILIPGIKSANVVMPTILLTQMPVFAGGVVASALLMASISTADSVLLLAGTTASRDIYQKYINKNAGSDELLKISRWATLGIGVAAMGASLFMSASVLWIQTNMQNVICSTLALPVIVGFVCKRVNSTGTLVGMIGGGLTAMVWFAIKQPFGVMPSVPGLAVCAVLMFAVSYATKAPSAETVETFFGEGQFDEEDEKEIKRILDCRSING</sequence>
<comment type="subcellular location">
    <subcellularLocation>
        <location evidence="1">Cell membrane</location>
        <topology evidence="1">Multi-pass membrane protein</topology>
    </subcellularLocation>
</comment>
<evidence type="ECO:0000256" key="5">
    <source>
        <dbReference type="ARBA" id="ARBA00022692"/>
    </source>
</evidence>
<comment type="caution">
    <text evidence="13">The sequence shown here is derived from an EMBL/GenBank/DDBJ whole genome shotgun (WGS) entry which is preliminary data.</text>
</comment>
<name>A0A644ZSR8_9ZZZZ</name>
<evidence type="ECO:0000256" key="3">
    <source>
        <dbReference type="ARBA" id="ARBA00022448"/>
    </source>
</evidence>